<gene>
    <name evidence="2" type="ORF">BN1723_012946</name>
</gene>
<dbReference type="EMBL" id="CVQI01014558">
    <property type="protein sequence ID" value="CRK23336.1"/>
    <property type="molecule type" value="Genomic_DNA"/>
</dbReference>
<dbReference type="SUPFAM" id="SSF52025">
    <property type="entry name" value="PA domain"/>
    <property type="match status" value="1"/>
</dbReference>
<name>A0A0G4LMT6_VERLO</name>
<evidence type="ECO:0000259" key="1">
    <source>
        <dbReference type="Pfam" id="PF02225"/>
    </source>
</evidence>
<reference evidence="3" key="1">
    <citation type="submission" date="2015-05" db="EMBL/GenBank/DDBJ databases">
        <authorList>
            <person name="Fogelqvist Johan"/>
        </authorList>
    </citation>
    <scope>NUCLEOTIDE SEQUENCE [LARGE SCALE GENOMIC DNA]</scope>
</reference>
<feature type="domain" description="PA" evidence="1">
    <location>
        <begin position="43"/>
        <end position="79"/>
    </location>
</feature>
<evidence type="ECO:0000313" key="2">
    <source>
        <dbReference type="EMBL" id="CRK23336.1"/>
    </source>
</evidence>
<dbReference type="Gene3D" id="3.50.30.30">
    <property type="match status" value="1"/>
</dbReference>
<dbReference type="InterPro" id="IPR046450">
    <property type="entry name" value="PA_dom_sf"/>
</dbReference>
<organism evidence="2 3">
    <name type="scientific">Verticillium longisporum</name>
    <name type="common">Verticillium dahliae var. longisporum</name>
    <dbReference type="NCBI Taxonomy" id="100787"/>
    <lineage>
        <taxon>Eukaryota</taxon>
        <taxon>Fungi</taxon>
        <taxon>Dikarya</taxon>
        <taxon>Ascomycota</taxon>
        <taxon>Pezizomycotina</taxon>
        <taxon>Sordariomycetes</taxon>
        <taxon>Hypocreomycetidae</taxon>
        <taxon>Glomerellales</taxon>
        <taxon>Plectosphaerellaceae</taxon>
        <taxon>Verticillium</taxon>
    </lineage>
</organism>
<dbReference type="InterPro" id="IPR003137">
    <property type="entry name" value="PA_domain"/>
</dbReference>
<feature type="non-terminal residue" evidence="2">
    <location>
        <position position="80"/>
    </location>
</feature>
<proteinExistence type="predicted"/>
<dbReference type="AlphaFoldDB" id="A0A0G4LMT6"/>
<evidence type="ECO:0000313" key="3">
    <source>
        <dbReference type="Proteomes" id="UP000045706"/>
    </source>
</evidence>
<dbReference type="Pfam" id="PF02225">
    <property type="entry name" value="PA"/>
    <property type="match status" value="1"/>
</dbReference>
<protein>
    <recommendedName>
        <fullName evidence="1">PA domain-containing protein</fullName>
    </recommendedName>
</protein>
<accession>A0A0G4LMT6</accession>
<sequence length="80" mass="8163">MGIPQGKGDDQCTTAKEFSVDGEVFRSVGLTYSPSTNAEGVDLPIVHAPTGPAGCAAANYAAQNIDAKGKIVLVERGVCP</sequence>
<dbReference type="Proteomes" id="UP000045706">
    <property type="component" value="Unassembled WGS sequence"/>
</dbReference>